<dbReference type="Proteomes" id="UP000305778">
    <property type="component" value="Unassembled WGS sequence"/>
</dbReference>
<keyword evidence="1" id="KW-0808">Transferase</keyword>
<dbReference type="Gene3D" id="3.30.565.10">
    <property type="entry name" value="Histidine kinase-like ATPase, C-terminal domain"/>
    <property type="match status" value="1"/>
</dbReference>
<dbReference type="OrthoDB" id="3527613at2"/>
<accession>A0A4U0SMD0</accession>
<feature type="domain" description="Histidine kinase/HSP90-like ATPase" evidence="2">
    <location>
        <begin position="9"/>
        <end position="113"/>
    </location>
</feature>
<evidence type="ECO:0000313" key="3">
    <source>
        <dbReference type="EMBL" id="TKA09351.1"/>
    </source>
</evidence>
<dbReference type="Pfam" id="PF13581">
    <property type="entry name" value="HATPase_c_2"/>
    <property type="match status" value="1"/>
</dbReference>
<evidence type="ECO:0000259" key="2">
    <source>
        <dbReference type="Pfam" id="PF13581"/>
    </source>
</evidence>
<evidence type="ECO:0000313" key="4">
    <source>
        <dbReference type="Proteomes" id="UP000305778"/>
    </source>
</evidence>
<dbReference type="AlphaFoldDB" id="A0A4U0SMD0"/>
<dbReference type="InterPro" id="IPR003594">
    <property type="entry name" value="HATPase_dom"/>
</dbReference>
<gene>
    <name evidence="3" type="ORF">FCI23_23430</name>
</gene>
<organism evidence="3 4">
    <name type="scientific">Actinacidiphila oryziradicis</name>
    <dbReference type="NCBI Taxonomy" id="2571141"/>
    <lineage>
        <taxon>Bacteria</taxon>
        <taxon>Bacillati</taxon>
        <taxon>Actinomycetota</taxon>
        <taxon>Actinomycetes</taxon>
        <taxon>Kitasatosporales</taxon>
        <taxon>Streptomycetaceae</taxon>
        <taxon>Actinacidiphila</taxon>
    </lineage>
</organism>
<sequence>MALGPGLPSLRQARDRTRGQLAAWGIVEQADTVVLLVNELVTNALCHAPGPVRLNLFLENGILHCEVLDGHRTRPRPGRADVQDESGRGLRLVEALAGRWGSHPVDEGKAVWFELSVSVQ</sequence>
<name>A0A4U0SMD0_9ACTN</name>
<dbReference type="InterPro" id="IPR036890">
    <property type="entry name" value="HATPase_C_sf"/>
</dbReference>
<comment type="caution">
    <text evidence="3">The sequence shown here is derived from an EMBL/GenBank/DDBJ whole genome shotgun (WGS) entry which is preliminary data.</text>
</comment>
<dbReference type="GO" id="GO:0004674">
    <property type="term" value="F:protein serine/threonine kinase activity"/>
    <property type="evidence" value="ECO:0007669"/>
    <property type="project" value="UniProtKB-KW"/>
</dbReference>
<dbReference type="SUPFAM" id="SSF55874">
    <property type="entry name" value="ATPase domain of HSP90 chaperone/DNA topoisomerase II/histidine kinase"/>
    <property type="match status" value="1"/>
</dbReference>
<keyword evidence="1" id="KW-0723">Serine/threonine-protein kinase</keyword>
<reference evidence="3 4" key="1">
    <citation type="submission" date="2019-04" db="EMBL/GenBank/DDBJ databases">
        <title>Streptomyces oryziradicis sp. nov., a novel actinomycete isolated from rhizosphere soil of rice (Oryza sativa L.).</title>
        <authorList>
            <person name="Li C."/>
        </authorList>
    </citation>
    <scope>NUCLEOTIDE SEQUENCE [LARGE SCALE GENOMIC DNA]</scope>
    <source>
        <strain evidence="3 4">NEAU-C40</strain>
    </source>
</reference>
<dbReference type="PANTHER" id="PTHR35526">
    <property type="entry name" value="ANTI-SIGMA-F FACTOR RSBW-RELATED"/>
    <property type="match status" value="1"/>
</dbReference>
<dbReference type="EMBL" id="SUMC01000023">
    <property type="protein sequence ID" value="TKA09351.1"/>
    <property type="molecule type" value="Genomic_DNA"/>
</dbReference>
<protein>
    <submittedName>
        <fullName evidence="3">ATP-binding protein</fullName>
    </submittedName>
</protein>
<dbReference type="InterPro" id="IPR050267">
    <property type="entry name" value="Anti-sigma-factor_SerPK"/>
</dbReference>
<keyword evidence="4" id="KW-1185">Reference proteome</keyword>
<keyword evidence="3" id="KW-0547">Nucleotide-binding</keyword>
<keyword evidence="3" id="KW-0067">ATP-binding</keyword>
<dbReference type="CDD" id="cd16936">
    <property type="entry name" value="HATPase_RsbW-like"/>
    <property type="match status" value="1"/>
</dbReference>
<proteinExistence type="predicted"/>
<evidence type="ECO:0000256" key="1">
    <source>
        <dbReference type="ARBA" id="ARBA00022527"/>
    </source>
</evidence>
<dbReference type="GO" id="GO:0005524">
    <property type="term" value="F:ATP binding"/>
    <property type="evidence" value="ECO:0007669"/>
    <property type="project" value="UniProtKB-KW"/>
</dbReference>
<dbReference type="PANTHER" id="PTHR35526:SF3">
    <property type="entry name" value="ANTI-SIGMA-F FACTOR RSBW"/>
    <property type="match status" value="1"/>
</dbReference>
<keyword evidence="1" id="KW-0418">Kinase</keyword>